<dbReference type="AlphaFoldDB" id="A0A9W8NJC5"/>
<keyword evidence="2" id="KW-0812">Transmembrane</keyword>
<evidence type="ECO:0000313" key="4">
    <source>
        <dbReference type="Proteomes" id="UP001148614"/>
    </source>
</evidence>
<gene>
    <name evidence="3" type="ORF">NPX13_g2836</name>
</gene>
<feature type="compositionally biased region" description="Low complexity" evidence="1">
    <location>
        <begin position="92"/>
        <end position="112"/>
    </location>
</feature>
<organism evidence="3 4">
    <name type="scientific">Xylaria arbuscula</name>
    <dbReference type="NCBI Taxonomy" id="114810"/>
    <lineage>
        <taxon>Eukaryota</taxon>
        <taxon>Fungi</taxon>
        <taxon>Dikarya</taxon>
        <taxon>Ascomycota</taxon>
        <taxon>Pezizomycotina</taxon>
        <taxon>Sordariomycetes</taxon>
        <taxon>Xylariomycetidae</taxon>
        <taxon>Xylariales</taxon>
        <taxon>Xylariaceae</taxon>
        <taxon>Xylaria</taxon>
    </lineage>
</organism>
<proteinExistence type="predicted"/>
<feature type="region of interest" description="Disordered" evidence="1">
    <location>
        <begin position="236"/>
        <end position="299"/>
    </location>
</feature>
<feature type="region of interest" description="Disordered" evidence="1">
    <location>
        <begin position="350"/>
        <end position="400"/>
    </location>
</feature>
<dbReference type="VEuPathDB" id="FungiDB:F4678DRAFT_186681"/>
<feature type="compositionally biased region" description="Polar residues" evidence="1">
    <location>
        <begin position="353"/>
        <end position="363"/>
    </location>
</feature>
<feature type="transmembrane region" description="Helical" evidence="2">
    <location>
        <begin position="435"/>
        <end position="456"/>
    </location>
</feature>
<feature type="region of interest" description="Disordered" evidence="1">
    <location>
        <begin position="84"/>
        <end position="115"/>
    </location>
</feature>
<evidence type="ECO:0000256" key="2">
    <source>
        <dbReference type="SAM" id="Phobius"/>
    </source>
</evidence>
<feature type="region of interest" description="Disordered" evidence="1">
    <location>
        <begin position="319"/>
        <end position="338"/>
    </location>
</feature>
<feature type="compositionally biased region" description="Polar residues" evidence="1">
    <location>
        <begin position="319"/>
        <end position="333"/>
    </location>
</feature>
<evidence type="ECO:0000256" key="1">
    <source>
        <dbReference type="SAM" id="MobiDB-lite"/>
    </source>
</evidence>
<evidence type="ECO:0000313" key="3">
    <source>
        <dbReference type="EMBL" id="KAJ3577731.1"/>
    </source>
</evidence>
<protein>
    <submittedName>
        <fullName evidence="3">Uncharacterized protein</fullName>
    </submittedName>
</protein>
<comment type="caution">
    <text evidence="3">The sequence shown here is derived from an EMBL/GenBank/DDBJ whole genome shotgun (WGS) entry which is preliminary data.</text>
</comment>
<dbReference type="EMBL" id="JANPWZ010000318">
    <property type="protein sequence ID" value="KAJ3577731.1"/>
    <property type="molecule type" value="Genomic_DNA"/>
</dbReference>
<name>A0A9W8NJC5_9PEZI</name>
<reference evidence="3" key="1">
    <citation type="submission" date="2022-07" db="EMBL/GenBank/DDBJ databases">
        <title>Genome Sequence of Xylaria arbuscula.</title>
        <authorList>
            <person name="Buettner E."/>
        </authorList>
    </citation>
    <scope>NUCLEOTIDE SEQUENCE</scope>
    <source>
        <strain evidence="3">VT107</strain>
    </source>
</reference>
<accession>A0A9W8NJC5</accession>
<keyword evidence="2" id="KW-0472">Membrane</keyword>
<dbReference type="Proteomes" id="UP001148614">
    <property type="component" value="Unassembled WGS sequence"/>
</dbReference>
<keyword evidence="4" id="KW-1185">Reference proteome</keyword>
<sequence>MATNNAMNNVYYNLSRETSEMTESPVIPLPLTQNFPRSQSMIVTKGPELERWKSRVPNAGNSPMVPKPLFSSAKCLVEVEGAQSSPDSAALPVSPTSTAVPTTAGPTPVSPSLSMFPLPPGTDGIVASPVGMMAPGSLHPSNSVNSAISGSSVYSQSTNGNAARSIRPRPASSVYSQNTLPTISVSATAASSPRTPTMTNWTSGLPGLPFTGAPLTETQAYQQPQILAPMERVVEEPQPSPQQFQIQVPRLRSPSIPQDRGNRRRTFSGPLGGSANPYKTERTGISNRPFVQSPEPVPSSEIGATIVEHEASVWPLQKPSDTYNMPQKNSVCRSQGPDISRSVSYAYHKANKESTSSSYSQTTRIHHDPEPASSRASIADSHTPIRGPEQRSGWWSDEDEDVEQGRRNRFSYAVIGMKEKFVTEAERQRAKKIKIIVAVVILLVLVIVGVAVGVTLSR</sequence>
<keyword evidence="2" id="KW-1133">Transmembrane helix</keyword>